<evidence type="ECO:0000256" key="1">
    <source>
        <dbReference type="ARBA" id="ARBA00022857"/>
    </source>
</evidence>
<evidence type="ECO:0000313" key="5">
    <source>
        <dbReference type="Proteomes" id="UP000294071"/>
    </source>
</evidence>
<organism evidence="4 5">
    <name type="scientific">Nocardioides oleivorans</name>
    <dbReference type="NCBI Taxonomy" id="273676"/>
    <lineage>
        <taxon>Bacteria</taxon>
        <taxon>Bacillati</taxon>
        <taxon>Actinomycetota</taxon>
        <taxon>Actinomycetes</taxon>
        <taxon>Propionibacteriales</taxon>
        <taxon>Nocardioidaceae</taxon>
        <taxon>Nocardioides</taxon>
    </lineage>
</organism>
<dbReference type="PANTHER" id="PTHR48106:SF8">
    <property type="entry name" value="OS02G0805600 PROTEIN"/>
    <property type="match status" value="1"/>
</dbReference>
<dbReference type="InterPro" id="IPR013149">
    <property type="entry name" value="ADH-like_C"/>
</dbReference>
<dbReference type="EMBL" id="SDWT01000001">
    <property type="protein sequence ID" value="RYB94166.1"/>
    <property type="molecule type" value="Genomic_DNA"/>
</dbReference>
<dbReference type="SMART" id="SM00829">
    <property type="entry name" value="PKS_ER"/>
    <property type="match status" value="1"/>
</dbReference>
<dbReference type="Pfam" id="PF00107">
    <property type="entry name" value="ADH_zinc_N"/>
    <property type="match status" value="1"/>
</dbReference>
<dbReference type="Gene3D" id="3.90.180.10">
    <property type="entry name" value="Medium-chain alcohol dehydrogenases, catalytic domain"/>
    <property type="match status" value="1"/>
</dbReference>
<dbReference type="InterPro" id="IPR020843">
    <property type="entry name" value="ER"/>
</dbReference>
<dbReference type="GO" id="GO:0070402">
    <property type="term" value="F:NADPH binding"/>
    <property type="evidence" value="ECO:0007669"/>
    <property type="project" value="TreeGrafter"/>
</dbReference>
<dbReference type="GO" id="GO:0008270">
    <property type="term" value="F:zinc ion binding"/>
    <property type="evidence" value="ECO:0007669"/>
    <property type="project" value="InterPro"/>
</dbReference>
<dbReference type="Gene3D" id="3.40.50.720">
    <property type="entry name" value="NAD(P)-binding Rossmann-like Domain"/>
    <property type="match status" value="1"/>
</dbReference>
<dbReference type="InterPro" id="IPR013154">
    <property type="entry name" value="ADH-like_N"/>
</dbReference>
<keyword evidence="2" id="KW-0560">Oxidoreductase</keyword>
<evidence type="ECO:0000256" key="2">
    <source>
        <dbReference type="ARBA" id="ARBA00023002"/>
    </source>
</evidence>
<dbReference type="SUPFAM" id="SSF51735">
    <property type="entry name" value="NAD(P)-binding Rossmann-fold domains"/>
    <property type="match status" value="1"/>
</dbReference>
<dbReference type="InterPro" id="IPR036291">
    <property type="entry name" value="NAD(P)-bd_dom_sf"/>
</dbReference>
<dbReference type="Pfam" id="PF08240">
    <property type="entry name" value="ADH_N"/>
    <property type="match status" value="1"/>
</dbReference>
<comment type="caution">
    <text evidence="4">The sequence shown here is derived from an EMBL/GenBank/DDBJ whole genome shotgun (WGS) entry which is preliminary data.</text>
</comment>
<gene>
    <name evidence="4" type="ORF">EUA93_07295</name>
</gene>
<keyword evidence="5" id="KW-1185">Reference proteome</keyword>
<proteinExistence type="predicted"/>
<protein>
    <submittedName>
        <fullName evidence="4">NAD(P)H-quinone oxidoreductase</fullName>
    </submittedName>
</protein>
<evidence type="ECO:0000313" key="4">
    <source>
        <dbReference type="EMBL" id="RYB94166.1"/>
    </source>
</evidence>
<feature type="domain" description="Enoyl reductase (ER)" evidence="3">
    <location>
        <begin position="30"/>
        <end position="340"/>
    </location>
</feature>
<evidence type="ECO:0000259" key="3">
    <source>
        <dbReference type="SMART" id="SM00829"/>
    </source>
</evidence>
<dbReference type="GO" id="GO:0016651">
    <property type="term" value="F:oxidoreductase activity, acting on NAD(P)H"/>
    <property type="evidence" value="ECO:0007669"/>
    <property type="project" value="TreeGrafter"/>
</dbReference>
<dbReference type="SUPFAM" id="SSF50129">
    <property type="entry name" value="GroES-like"/>
    <property type="match status" value="1"/>
</dbReference>
<sequence>MRYRTTLRSTTPPISTRTDPLRAVVTTADGGPEVLSIGEVDDPRPAAGEVLIDVAATAVNRADTLQRMGLYPPPPGASDIIGLECSGRIAELGDGVEGWKVGDEVCALLAGGGYAEKVAVPVGQVMPIPAGLSLVEAAALPEVATTVWSNVFMTAHLTKGERFLVHGGAGGIGTMAIQLASTLGAEVFTTAGSAEKLDLCLSLGATRAISYRDEDFVEVLEEAGGADVILDNMGAKYLPRNVSALATGGRLVIIGMQGGAKGELDINALLRKRASVTATSLRARPLAEKAAICCGVVENVWPLVAAGSVRPIVEATMPLAEVGRAHEAMEAGGHAGKFVLTL</sequence>
<dbReference type="InterPro" id="IPR014189">
    <property type="entry name" value="Quinone_OxRdtase_PIG3"/>
</dbReference>
<dbReference type="Proteomes" id="UP000294071">
    <property type="component" value="Unassembled WGS sequence"/>
</dbReference>
<dbReference type="InterPro" id="IPR011032">
    <property type="entry name" value="GroES-like_sf"/>
</dbReference>
<accession>A0A4Q2RZ86</accession>
<dbReference type="PANTHER" id="PTHR48106">
    <property type="entry name" value="QUINONE OXIDOREDUCTASE PIG3-RELATED"/>
    <property type="match status" value="1"/>
</dbReference>
<dbReference type="InterPro" id="IPR002364">
    <property type="entry name" value="Quin_OxRdtase/zeta-crystal_CS"/>
</dbReference>
<name>A0A4Q2RZ86_9ACTN</name>
<dbReference type="OrthoDB" id="9780520at2"/>
<dbReference type="PROSITE" id="PS01162">
    <property type="entry name" value="QOR_ZETA_CRYSTAL"/>
    <property type="match status" value="1"/>
</dbReference>
<keyword evidence="1" id="KW-0521">NADP</keyword>
<dbReference type="CDD" id="cd05276">
    <property type="entry name" value="p53_inducible_oxidoreductase"/>
    <property type="match status" value="1"/>
</dbReference>
<reference evidence="4 5" key="1">
    <citation type="submission" date="2019-01" db="EMBL/GenBank/DDBJ databases">
        <title>Novel species of Nocardioides.</title>
        <authorList>
            <person name="Liu Q."/>
            <person name="Xin Y.-H."/>
        </authorList>
    </citation>
    <scope>NUCLEOTIDE SEQUENCE [LARGE SCALE GENOMIC DNA]</scope>
    <source>
        <strain evidence="4 5">CGMCC 4.6882</strain>
    </source>
</reference>
<dbReference type="NCBIfam" id="TIGR02824">
    <property type="entry name" value="quinone_pig3"/>
    <property type="match status" value="1"/>
</dbReference>
<dbReference type="AlphaFoldDB" id="A0A4Q2RZ86"/>